<dbReference type="Pfam" id="PF00672">
    <property type="entry name" value="HAMP"/>
    <property type="match status" value="1"/>
</dbReference>
<accession>A0AAU7AXW0</accession>
<dbReference type="FunFam" id="1.10.287.130:FF:000001">
    <property type="entry name" value="Two-component sensor histidine kinase"/>
    <property type="match status" value="1"/>
</dbReference>
<evidence type="ECO:0000256" key="5">
    <source>
        <dbReference type="ARBA" id="ARBA00022679"/>
    </source>
</evidence>
<keyword evidence="9" id="KW-0902">Two-component regulatory system</keyword>
<keyword evidence="5" id="KW-0808">Transferase</keyword>
<dbReference type="Pfam" id="PF02518">
    <property type="entry name" value="HATPase_c"/>
    <property type="match status" value="1"/>
</dbReference>
<dbReference type="PROSITE" id="PS50109">
    <property type="entry name" value="HIS_KIN"/>
    <property type="match status" value="1"/>
</dbReference>
<comment type="subcellular location">
    <subcellularLocation>
        <location evidence="2">Cell membrane</location>
    </subcellularLocation>
</comment>
<dbReference type="KEGG" id="parq:DSM112329_03419"/>
<evidence type="ECO:0000256" key="11">
    <source>
        <dbReference type="SAM" id="Phobius"/>
    </source>
</evidence>
<dbReference type="PRINTS" id="PR00344">
    <property type="entry name" value="BCTRLSENSOR"/>
</dbReference>
<sequence>MTVTGPLSSVRARVFAALAVTALVCTVLTVAVASVVLEQQAQDRRKASIGRVADVVSPLLPDGPRSGSGAAQRVRVFRLPALSTAAASRVRAVRGTARAAVLAAVGGRGPGATGFADLGGRRVVYAVRDSGRGRIVLIGPSGDRALTGPPPGRTVVLAGAGGLLLALLLGAVLTHRLTAPVAAVSRAAGEVAAGRTDLAVPETGPAEFQQLGRSFNAMVADLHQARDAERRFLTSVSHELKTPLTAVRGYAEAIGDGTIPSAQAAAVIGQEAARLERLVADLLDLARLRQADFTVARERIDLAPIVVDAVARHALAADALGVTLVAEAAGPAPAIGDTGRMLQVVSNLIENAVRVAAAPGTVTVTARPGRIDVRDDGPGLTPDELPHAFERFWLHDRLRSDRPVGSGLGLALVAELVAGMGGTVAVASEPRTATTFSVSLDHPGGDRADGRR</sequence>
<keyword evidence="6 11" id="KW-0812">Transmembrane</keyword>
<dbReference type="InterPro" id="IPR005467">
    <property type="entry name" value="His_kinase_dom"/>
</dbReference>
<feature type="domain" description="Histidine kinase" evidence="12">
    <location>
        <begin position="235"/>
        <end position="444"/>
    </location>
</feature>
<dbReference type="SUPFAM" id="SSF55874">
    <property type="entry name" value="ATPase domain of HSP90 chaperone/DNA topoisomerase II/histidine kinase"/>
    <property type="match status" value="1"/>
</dbReference>
<dbReference type="SUPFAM" id="SSF47384">
    <property type="entry name" value="Homodimeric domain of signal transducing histidine kinase"/>
    <property type="match status" value="1"/>
</dbReference>
<evidence type="ECO:0000313" key="14">
    <source>
        <dbReference type="EMBL" id="XAY06548.1"/>
    </source>
</evidence>
<dbReference type="GO" id="GO:0000155">
    <property type="term" value="F:phosphorelay sensor kinase activity"/>
    <property type="evidence" value="ECO:0007669"/>
    <property type="project" value="InterPro"/>
</dbReference>
<evidence type="ECO:0000256" key="3">
    <source>
        <dbReference type="ARBA" id="ARBA00012438"/>
    </source>
</evidence>
<keyword evidence="8 11" id="KW-1133">Transmembrane helix</keyword>
<dbReference type="AlphaFoldDB" id="A0AAU7AXW0"/>
<gene>
    <name evidence="14" type="ORF">DSM112329_03419</name>
</gene>
<proteinExistence type="predicted"/>
<dbReference type="GO" id="GO:0005886">
    <property type="term" value="C:plasma membrane"/>
    <property type="evidence" value="ECO:0007669"/>
    <property type="project" value="UniProtKB-SubCell"/>
</dbReference>
<dbReference type="CDD" id="cd00082">
    <property type="entry name" value="HisKA"/>
    <property type="match status" value="1"/>
</dbReference>
<dbReference type="CDD" id="cd06225">
    <property type="entry name" value="HAMP"/>
    <property type="match status" value="1"/>
</dbReference>
<feature type="domain" description="HAMP" evidence="13">
    <location>
        <begin position="175"/>
        <end position="227"/>
    </location>
</feature>
<dbReference type="InterPro" id="IPR036097">
    <property type="entry name" value="HisK_dim/P_sf"/>
</dbReference>
<evidence type="ECO:0000256" key="4">
    <source>
        <dbReference type="ARBA" id="ARBA00022553"/>
    </source>
</evidence>
<dbReference type="Gene3D" id="3.30.565.10">
    <property type="entry name" value="Histidine kinase-like ATPase, C-terminal domain"/>
    <property type="match status" value="1"/>
</dbReference>
<dbReference type="Pfam" id="PF00512">
    <property type="entry name" value="HisKA"/>
    <property type="match status" value="1"/>
</dbReference>
<dbReference type="InterPro" id="IPR003594">
    <property type="entry name" value="HATPase_dom"/>
</dbReference>
<evidence type="ECO:0000256" key="10">
    <source>
        <dbReference type="ARBA" id="ARBA00023136"/>
    </source>
</evidence>
<dbReference type="SUPFAM" id="SSF158472">
    <property type="entry name" value="HAMP domain-like"/>
    <property type="match status" value="1"/>
</dbReference>
<dbReference type="InterPro" id="IPR003661">
    <property type="entry name" value="HisK_dim/P_dom"/>
</dbReference>
<dbReference type="EC" id="2.7.13.3" evidence="3"/>
<dbReference type="PANTHER" id="PTHR45436:SF5">
    <property type="entry name" value="SENSOR HISTIDINE KINASE TRCS"/>
    <property type="match status" value="1"/>
</dbReference>
<dbReference type="Gene3D" id="1.10.287.130">
    <property type="match status" value="1"/>
</dbReference>
<dbReference type="SMART" id="SM00388">
    <property type="entry name" value="HisKA"/>
    <property type="match status" value="1"/>
</dbReference>
<dbReference type="CDD" id="cd00075">
    <property type="entry name" value="HATPase"/>
    <property type="match status" value="1"/>
</dbReference>
<feature type="transmembrane region" description="Helical" evidence="11">
    <location>
        <begin position="154"/>
        <end position="173"/>
    </location>
</feature>
<dbReference type="InterPro" id="IPR050428">
    <property type="entry name" value="TCS_sensor_his_kinase"/>
</dbReference>
<dbReference type="Gene3D" id="6.10.340.10">
    <property type="match status" value="1"/>
</dbReference>
<feature type="transmembrane region" description="Helical" evidence="11">
    <location>
        <begin position="12"/>
        <end position="37"/>
    </location>
</feature>
<evidence type="ECO:0000259" key="13">
    <source>
        <dbReference type="PROSITE" id="PS50885"/>
    </source>
</evidence>
<name>A0AAU7AXW0_9ACTN</name>
<evidence type="ECO:0000256" key="9">
    <source>
        <dbReference type="ARBA" id="ARBA00023012"/>
    </source>
</evidence>
<comment type="catalytic activity">
    <reaction evidence="1">
        <text>ATP + protein L-histidine = ADP + protein N-phospho-L-histidine.</text>
        <dbReference type="EC" id="2.7.13.3"/>
    </reaction>
</comment>
<protein>
    <recommendedName>
        <fullName evidence="3">histidine kinase</fullName>
        <ecNumber evidence="3">2.7.13.3</ecNumber>
    </recommendedName>
</protein>
<evidence type="ECO:0000256" key="8">
    <source>
        <dbReference type="ARBA" id="ARBA00022989"/>
    </source>
</evidence>
<keyword evidence="7" id="KW-0418">Kinase</keyword>
<evidence type="ECO:0000256" key="7">
    <source>
        <dbReference type="ARBA" id="ARBA00022777"/>
    </source>
</evidence>
<evidence type="ECO:0000256" key="1">
    <source>
        <dbReference type="ARBA" id="ARBA00000085"/>
    </source>
</evidence>
<evidence type="ECO:0000259" key="12">
    <source>
        <dbReference type="PROSITE" id="PS50109"/>
    </source>
</evidence>
<dbReference type="PANTHER" id="PTHR45436">
    <property type="entry name" value="SENSOR HISTIDINE KINASE YKOH"/>
    <property type="match status" value="1"/>
</dbReference>
<organism evidence="14">
    <name type="scientific">Paraconexibacter sp. AEG42_29</name>
    <dbReference type="NCBI Taxonomy" id="2997339"/>
    <lineage>
        <taxon>Bacteria</taxon>
        <taxon>Bacillati</taxon>
        <taxon>Actinomycetota</taxon>
        <taxon>Thermoleophilia</taxon>
        <taxon>Solirubrobacterales</taxon>
        <taxon>Paraconexibacteraceae</taxon>
        <taxon>Paraconexibacter</taxon>
    </lineage>
</organism>
<keyword evidence="4" id="KW-0597">Phosphoprotein</keyword>
<dbReference type="InterPro" id="IPR004358">
    <property type="entry name" value="Sig_transdc_His_kin-like_C"/>
</dbReference>
<keyword evidence="10 11" id="KW-0472">Membrane</keyword>
<reference evidence="14" key="1">
    <citation type="submission" date="2022-12" db="EMBL/GenBank/DDBJ databases">
        <title>Paraconexibacter alkalitolerans sp. nov. and Baekduia alba sp. nov., isolated from soil and emended description of the genera Paraconexibacter (Chun et al., 2020) and Baekduia (An et al., 2020).</title>
        <authorList>
            <person name="Vieira S."/>
            <person name="Huber K.J."/>
            <person name="Geppert A."/>
            <person name="Wolf J."/>
            <person name="Neumann-Schaal M."/>
            <person name="Muesken M."/>
            <person name="Overmann J."/>
        </authorList>
    </citation>
    <scope>NUCLEOTIDE SEQUENCE</scope>
    <source>
        <strain evidence="14">AEG42_29</strain>
    </source>
</reference>
<evidence type="ECO:0000256" key="2">
    <source>
        <dbReference type="ARBA" id="ARBA00004236"/>
    </source>
</evidence>
<dbReference type="RefSeq" id="WP_354697779.1">
    <property type="nucleotide sequence ID" value="NZ_CP114014.1"/>
</dbReference>
<dbReference type="EMBL" id="CP114014">
    <property type="protein sequence ID" value="XAY06548.1"/>
    <property type="molecule type" value="Genomic_DNA"/>
</dbReference>
<dbReference type="SMART" id="SM00304">
    <property type="entry name" value="HAMP"/>
    <property type="match status" value="1"/>
</dbReference>
<dbReference type="InterPro" id="IPR003660">
    <property type="entry name" value="HAMP_dom"/>
</dbReference>
<dbReference type="InterPro" id="IPR036890">
    <property type="entry name" value="HATPase_C_sf"/>
</dbReference>
<evidence type="ECO:0000256" key="6">
    <source>
        <dbReference type="ARBA" id="ARBA00022692"/>
    </source>
</evidence>
<dbReference type="SMART" id="SM00387">
    <property type="entry name" value="HATPase_c"/>
    <property type="match status" value="1"/>
</dbReference>
<dbReference type="PROSITE" id="PS50885">
    <property type="entry name" value="HAMP"/>
    <property type="match status" value="1"/>
</dbReference>